<feature type="domain" description="Cyclic nucleotide-binding" evidence="1">
    <location>
        <begin position="1"/>
        <end position="27"/>
    </location>
</feature>
<gene>
    <name evidence="2" type="ORF">BWZ43_21675</name>
</gene>
<evidence type="ECO:0000259" key="1">
    <source>
        <dbReference type="PROSITE" id="PS50042"/>
    </source>
</evidence>
<protein>
    <recommendedName>
        <fullName evidence="1">Cyclic nucleotide-binding domain-containing protein</fullName>
    </recommendedName>
</protein>
<dbReference type="AlphaFoldDB" id="A0A8E2I4Q9"/>
<evidence type="ECO:0000313" key="3">
    <source>
        <dbReference type="Proteomes" id="UP000189761"/>
    </source>
</evidence>
<proteinExistence type="predicted"/>
<dbReference type="PROSITE" id="PS50042">
    <property type="entry name" value="CNMP_BINDING_3"/>
    <property type="match status" value="1"/>
</dbReference>
<comment type="caution">
    <text evidence="2">The sequence shown here is derived from an EMBL/GenBank/DDBJ whole genome shotgun (WGS) entry which is preliminary data.</text>
</comment>
<reference evidence="2 3" key="1">
    <citation type="submission" date="2017-01" db="EMBL/GenBank/DDBJ databases">
        <title>Draft genome sequence of Bacillus oleronius.</title>
        <authorList>
            <person name="Allam M."/>
        </authorList>
    </citation>
    <scope>NUCLEOTIDE SEQUENCE [LARGE SCALE GENOMIC DNA]</scope>
    <source>
        <strain evidence="2 3">DSM 9356</strain>
    </source>
</reference>
<sequence>MKKGEKVIYNGEEYEIFFLYDSGYCEIKRLYRKNILLVHHTEIQKIHKFDHLKKLSPNNNYITKPHKC</sequence>
<accession>A0A8E2I4Q9</accession>
<dbReference type="Proteomes" id="UP000189761">
    <property type="component" value="Unassembled WGS sequence"/>
</dbReference>
<evidence type="ECO:0000313" key="2">
    <source>
        <dbReference type="EMBL" id="OOP66312.1"/>
    </source>
</evidence>
<dbReference type="EMBL" id="MTLA01000332">
    <property type="protein sequence ID" value="OOP66312.1"/>
    <property type="molecule type" value="Genomic_DNA"/>
</dbReference>
<organism evidence="2 3">
    <name type="scientific">Heyndrickxia oleronia</name>
    <dbReference type="NCBI Taxonomy" id="38875"/>
    <lineage>
        <taxon>Bacteria</taxon>
        <taxon>Bacillati</taxon>
        <taxon>Bacillota</taxon>
        <taxon>Bacilli</taxon>
        <taxon>Bacillales</taxon>
        <taxon>Bacillaceae</taxon>
        <taxon>Heyndrickxia</taxon>
    </lineage>
</organism>
<dbReference type="InterPro" id="IPR000595">
    <property type="entry name" value="cNMP-bd_dom"/>
</dbReference>
<keyword evidence="3" id="KW-1185">Reference proteome</keyword>
<name>A0A8E2I4Q9_9BACI</name>